<organism evidence="1 2">
    <name type="scientific">Serratia marcescens</name>
    <dbReference type="NCBI Taxonomy" id="615"/>
    <lineage>
        <taxon>Bacteria</taxon>
        <taxon>Pseudomonadati</taxon>
        <taxon>Pseudomonadota</taxon>
        <taxon>Gammaproteobacteria</taxon>
        <taxon>Enterobacterales</taxon>
        <taxon>Yersiniaceae</taxon>
        <taxon>Serratia</taxon>
    </lineage>
</organism>
<name>A0ABD5IAB3_SERMA</name>
<dbReference type="Proteomes" id="UP001275057">
    <property type="component" value="Unassembled WGS sequence"/>
</dbReference>
<protein>
    <submittedName>
        <fullName evidence="1">Uncharacterized protein</fullName>
    </submittedName>
</protein>
<proteinExistence type="predicted"/>
<dbReference type="EMBL" id="JAXABG010000001">
    <property type="protein sequence ID" value="MDX7080932.1"/>
    <property type="molecule type" value="Genomic_DNA"/>
</dbReference>
<comment type="caution">
    <text evidence="1">The sequence shown here is derived from an EMBL/GenBank/DDBJ whole genome shotgun (WGS) entry which is preliminary data.</text>
</comment>
<sequence length="248" mass="28803">MDIYAMLTSDPRYQLLAVYSAQHLRAVAGRVIARAELPPLNFSTLLWRSMWQSPIPPLLHPESGNEFLQENGCHYPRPYGLESWITTNNKGILDFQSANKIIYLASFIEKDWGLSRQMPIWRKHATNRINGYAYNIVQMFMYDGLSDAYPTEYYVTFDYDLLSGELKNKRLNHWVSTYQKKSKDPFVVASMEITRISNMRTIFLWQITLETVKGLCTSLTVEATPGDSYLSYVHPVRQKRVHPFIGYI</sequence>
<evidence type="ECO:0000313" key="1">
    <source>
        <dbReference type="EMBL" id="MDX7080932.1"/>
    </source>
</evidence>
<dbReference type="AlphaFoldDB" id="A0ABD5IAB3"/>
<gene>
    <name evidence="1" type="ORF">SJ435_00855</name>
</gene>
<evidence type="ECO:0000313" key="2">
    <source>
        <dbReference type="Proteomes" id="UP001275057"/>
    </source>
</evidence>
<dbReference type="RefSeq" id="WP_319856584.1">
    <property type="nucleotide sequence ID" value="NZ_JAXABG010000001.1"/>
</dbReference>
<accession>A0ABD5IAB3</accession>
<reference evidence="1 2" key="1">
    <citation type="submission" date="2023-11" db="EMBL/GenBank/DDBJ databases">
        <title>Detection of rare carbapenemases in Enterobacterales - comparison of two colorimetric and two CIM-based carbapenemase assays.</title>
        <authorList>
            <person name="Schaffarczyk L."/>
            <person name="Noster J."/>
            <person name="Stelzer Y."/>
            <person name="Sattler J."/>
            <person name="Gatermann S."/>
            <person name="Hamprecht A."/>
        </authorList>
    </citation>
    <scope>NUCLEOTIDE SEQUENCE [LARGE SCALE GENOMIC DNA]</scope>
    <source>
        <strain evidence="1 2">CIM-Carb-136</strain>
    </source>
</reference>